<keyword evidence="2" id="KW-1185">Reference proteome</keyword>
<dbReference type="RefSeq" id="XP_004031302.1">
    <property type="nucleotide sequence ID" value="XM_004031254.1"/>
</dbReference>
<dbReference type="Proteomes" id="UP000008983">
    <property type="component" value="Unassembled WGS sequence"/>
</dbReference>
<reference evidence="1 2" key="1">
    <citation type="submission" date="2011-07" db="EMBL/GenBank/DDBJ databases">
        <authorList>
            <person name="Coyne R."/>
            <person name="Brami D."/>
            <person name="Johnson J."/>
            <person name="Hostetler J."/>
            <person name="Hannick L."/>
            <person name="Clark T."/>
            <person name="Cassidy-Hanley D."/>
            <person name="Inman J."/>
        </authorList>
    </citation>
    <scope>NUCLEOTIDE SEQUENCE [LARGE SCALE GENOMIC DNA]</scope>
    <source>
        <strain evidence="1 2">G5</strain>
    </source>
</reference>
<organism evidence="1 2">
    <name type="scientific">Ichthyophthirius multifiliis</name>
    <name type="common">White spot disease agent</name>
    <name type="synonym">Ich</name>
    <dbReference type="NCBI Taxonomy" id="5932"/>
    <lineage>
        <taxon>Eukaryota</taxon>
        <taxon>Sar</taxon>
        <taxon>Alveolata</taxon>
        <taxon>Ciliophora</taxon>
        <taxon>Intramacronucleata</taxon>
        <taxon>Oligohymenophorea</taxon>
        <taxon>Hymenostomatida</taxon>
        <taxon>Ophryoglenina</taxon>
        <taxon>Ichthyophthirius</taxon>
    </lineage>
</organism>
<dbReference type="GeneID" id="14906180"/>
<gene>
    <name evidence="1" type="ORF">IMG5_143140</name>
</gene>
<dbReference type="AlphaFoldDB" id="G0QXI9"/>
<sequence>MYVQNVHQNAKHVNSKQIIVSPVFFLKDQEEENVYKVALQMNIYLEKKEDVNYALKVAQNVQE</sequence>
<dbReference type="InParanoid" id="G0QXI9"/>
<name>G0QXI9_ICHMU</name>
<accession>G0QXI9</accession>
<evidence type="ECO:0000313" key="1">
    <source>
        <dbReference type="EMBL" id="EGR30066.1"/>
    </source>
</evidence>
<evidence type="ECO:0000313" key="2">
    <source>
        <dbReference type="Proteomes" id="UP000008983"/>
    </source>
</evidence>
<feature type="non-terminal residue" evidence="1">
    <location>
        <position position="63"/>
    </location>
</feature>
<protein>
    <submittedName>
        <fullName evidence="1">Uncharacterized protein</fullName>
    </submittedName>
</protein>
<proteinExistence type="predicted"/>
<dbReference type="EMBL" id="GL984076">
    <property type="protein sequence ID" value="EGR30066.1"/>
    <property type="molecule type" value="Genomic_DNA"/>
</dbReference>